<accession>A0A8J6AXA2</accession>
<dbReference type="EMBL" id="JAHDYR010000069">
    <property type="protein sequence ID" value="KAG9389569.1"/>
    <property type="molecule type" value="Genomic_DNA"/>
</dbReference>
<sequence length="357" mass="39217">MQGNVESAKGRMQLIENIIRHKAGNWEAICSGLTTKAQRYLTSQEAKIIYKSTARTLASQIRPHCGQFVPDHHNRAHCFIILREFRHTLVEFKRSGLKKYTVNLAFSTAPEGQEMLQRIADRVSDVLKQLNIANRDKAAMESRTMRPIEPATPIRAIDTGAVMGRGLMTPLTPGTATPSTRPSSPAECDFRVRLEPRRGAESKAAQFVRNCRATVEPRFAIPASMLSTNVCQLVSHLRSRWTRECKAGDAAANSSVLATLPLQIFPTVGSASLAEEDGLTIADALESDRISVAYNSTNTRAVITLFYELPHVPALEPSAVPAPVDLASILLDDSVADFNSSQEAELPFEPLSLSFDF</sequence>
<evidence type="ECO:0000313" key="1">
    <source>
        <dbReference type="EMBL" id="KAG9389569.1"/>
    </source>
</evidence>
<comment type="caution">
    <text evidence="1">The sequence shown here is derived from an EMBL/GenBank/DDBJ whole genome shotgun (WGS) entry which is preliminary data.</text>
</comment>
<dbReference type="AlphaFoldDB" id="A0A8J6AXA2"/>
<protein>
    <submittedName>
        <fullName evidence="1">Uncharacterized protein</fullName>
    </submittedName>
</protein>
<evidence type="ECO:0000313" key="2">
    <source>
        <dbReference type="Proteomes" id="UP000717585"/>
    </source>
</evidence>
<reference evidence="1" key="1">
    <citation type="submission" date="2021-05" db="EMBL/GenBank/DDBJ databases">
        <title>A free-living protist that lacks canonical eukaryotic 1 DNA replication and segregation systems.</title>
        <authorList>
            <person name="Salas-Leiva D.E."/>
            <person name="Tromer E.C."/>
            <person name="Curtis B.A."/>
            <person name="Jerlstrom-Hultqvist J."/>
            <person name="Kolisko M."/>
            <person name="Yi Z."/>
            <person name="Salas-Leiva J.S."/>
            <person name="Gallot-Lavallee L."/>
            <person name="Kops G.J.P.L."/>
            <person name="Archibald J.M."/>
            <person name="Simpson A.G.B."/>
            <person name="Roger A.J."/>
        </authorList>
    </citation>
    <scope>NUCLEOTIDE SEQUENCE</scope>
    <source>
        <strain evidence="1">BICM</strain>
    </source>
</reference>
<keyword evidence="2" id="KW-1185">Reference proteome</keyword>
<dbReference type="Proteomes" id="UP000717585">
    <property type="component" value="Unassembled WGS sequence"/>
</dbReference>
<proteinExistence type="predicted"/>
<gene>
    <name evidence="1" type="ORF">J8273_8862</name>
</gene>
<organism evidence="1 2">
    <name type="scientific">Carpediemonas membranifera</name>
    <dbReference type="NCBI Taxonomy" id="201153"/>
    <lineage>
        <taxon>Eukaryota</taxon>
        <taxon>Metamonada</taxon>
        <taxon>Carpediemonas-like organisms</taxon>
        <taxon>Carpediemonas</taxon>
    </lineage>
</organism>
<name>A0A8J6AXA2_9EUKA</name>